<dbReference type="STRING" id="1472767.AOX59_14285"/>
<comment type="function">
    <text evidence="9 10">Fluoride-specific ion channel. Important for reducing fluoride concentration in the cell, thus reducing its toxicity.</text>
</comment>
<feature type="binding site" evidence="10">
    <location>
        <position position="75"/>
    </location>
    <ligand>
        <name>Na(+)</name>
        <dbReference type="ChEBI" id="CHEBI:29101"/>
        <note>structural</note>
    </ligand>
</feature>
<keyword evidence="10" id="KW-0406">Ion transport</keyword>
<keyword evidence="5 10" id="KW-0472">Membrane</keyword>
<gene>
    <name evidence="10" type="primary">fluC</name>
    <name evidence="10" type="synonym">crcB</name>
    <name evidence="11" type="ORF">AOX59_14285</name>
</gene>
<keyword evidence="12" id="KW-1185">Reference proteome</keyword>
<evidence type="ECO:0000313" key="12">
    <source>
        <dbReference type="Proteomes" id="UP000050331"/>
    </source>
</evidence>
<feature type="transmembrane region" description="Helical" evidence="10">
    <location>
        <begin position="62"/>
        <end position="81"/>
    </location>
</feature>
<dbReference type="InterPro" id="IPR003691">
    <property type="entry name" value="FluC"/>
</dbReference>
<evidence type="ECO:0000313" key="11">
    <source>
        <dbReference type="EMBL" id="ALX50658.1"/>
    </source>
</evidence>
<dbReference type="GO" id="GO:0140114">
    <property type="term" value="P:cellular detoxification of fluoride"/>
    <property type="evidence" value="ECO:0007669"/>
    <property type="project" value="UniProtKB-UniRule"/>
</dbReference>
<keyword evidence="10" id="KW-0813">Transport</keyword>
<evidence type="ECO:0000256" key="4">
    <source>
        <dbReference type="ARBA" id="ARBA00022989"/>
    </source>
</evidence>
<dbReference type="KEGG" id="lao:AOX59_14285"/>
<keyword evidence="2 10" id="KW-1003">Cell membrane</keyword>
<evidence type="ECO:0000256" key="10">
    <source>
        <dbReference type="HAMAP-Rule" id="MF_00454"/>
    </source>
</evidence>
<dbReference type="GO" id="GO:0005886">
    <property type="term" value="C:plasma membrane"/>
    <property type="evidence" value="ECO:0007669"/>
    <property type="project" value="UniProtKB-SubCell"/>
</dbReference>
<dbReference type="PANTHER" id="PTHR28259:SF1">
    <property type="entry name" value="FLUORIDE EXPORT PROTEIN 1-RELATED"/>
    <property type="match status" value="1"/>
</dbReference>
<dbReference type="OrthoDB" id="9815830at2"/>
<dbReference type="AlphaFoldDB" id="A0A0U3WCS6"/>
<feature type="transmembrane region" description="Helical" evidence="10">
    <location>
        <begin position="96"/>
        <end position="116"/>
    </location>
</feature>
<comment type="catalytic activity">
    <reaction evidence="8">
        <text>fluoride(in) = fluoride(out)</text>
        <dbReference type="Rhea" id="RHEA:76159"/>
        <dbReference type="ChEBI" id="CHEBI:17051"/>
    </reaction>
    <physiologicalReaction direction="left-to-right" evidence="8">
        <dbReference type="Rhea" id="RHEA:76160"/>
    </physiologicalReaction>
</comment>
<dbReference type="Proteomes" id="UP000050331">
    <property type="component" value="Chromosome"/>
</dbReference>
<evidence type="ECO:0000256" key="3">
    <source>
        <dbReference type="ARBA" id="ARBA00022692"/>
    </source>
</evidence>
<evidence type="ECO:0000256" key="6">
    <source>
        <dbReference type="ARBA" id="ARBA00023303"/>
    </source>
</evidence>
<evidence type="ECO:0000256" key="8">
    <source>
        <dbReference type="ARBA" id="ARBA00035585"/>
    </source>
</evidence>
<dbReference type="HAMAP" id="MF_00454">
    <property type="entry name" value="FluC"/>
    <property type="match status" value="1"/>
</dbReference>
<comment type="subcellular location">
    <subcellularLocation>
        <location evidence="1 10">Cell membrane</location>
        <topology evidence="1 10">Multi-pass membrane protein</topology>
    </subcellularLocation>
</comment>
<dbReference type="GO" id="GO:0046872">
    <property type="term" value="F:metal ion binding"/>
    <property type="evidence" value="ECO:0007669"/>
    <property type="project" value="UniProtKB-KW"/>
</dbReference>
<evidence type="ECO:0000256" key="7">
    <source>
        <dbReference type="ARBA" id="ARBA00035120"/>
    </source>
</evidence>
<keyword evidence="6 10" id="KW-0407">Ion channel</keyword>
<keyword evidence="10" id="KW-0479">Metal-binding</keyword>
<evidence type="ECO:0000256" key="1">
    <source>
        <dbReference type="ARBA" id="ARBA00004651"/>
    </source>
</evidence>
<comment type="activity regulation">
    <text evidence="10">Na(+) is not transported, but it plays an essential structural role and its presence is essential for fluoride channel function.</text>
</comment>
<accession>A0A0U3WCS6</accession>
<protein>
    <recommendedName>
        <fullName evidence="10">Fluoride-specific ion channel FluC</fullName>
    </recommendedName>
</protein>
<feature type="transmembrane region" description="Helical" evidence="10">
    <location>
        <begin position="36"/>
        <end position="55"/>
    </location>
</feature>
<name>A0A0U3WCS6_9BACI</name>
<evidence type="ECO:0000256" key="9">
    <source>
        <dbReference type="ARBA" id="ARBA00049940"/>
    </source>
</evidence>
<evidence type="ECO:0000256" key="5">
    <source>
        <dbReference type="ARBA" id="ARBA00023136"/>
    </source>
</evidence>
<evidence type="ECO:0000256" key="2">
    <source>
        <dbReference type="ARBA" id="ARBA00022475"/>
    </source>
</evidence>
<dbReference type="PANTHER" id="PTHR28259">
    <property type="entry name" value="FLUORIDE EXPORT PROTEIN 1-RELATED"/>
    <property type="match status" value="1"/>
</dbReference>
<sequence length="117" mass="12360">MVWLVGLGGSMGAAARYLLSDCINKRRTYPFPLSTWLANIAGSFLLGLLAGLYGASAISEGVWFFFGAGFCGAFTTFSTFGHETISLLEAKRWRTAVVYVLTSVAPGIGAASLGLLL</sequence>
<dbReference type="Pfam" id="PF02537">
    <property type="entry name" value="CRCB"/>
    <property type="match status" value="1"/>
</dbReference>
<keyword evidence="3 10" id="KW-0812">Transmembrane</keyword>
<organism evidence="11 12">
    <name type="scientific">Lentibacillus amyloliquefaciens</name>
    <dbReference type="NCBI Taxonomy" id="1472767"/>
    <lineage>
        <taxon>Bacteria</taxon>
        <taxon>Bacillati</taxon>
        <taxon>Bacillota</taxon>
        <taxon>Bacilli</taxon>
        <taxon>Bacillales</taxon>
        <taxon>Bacillaceae</taxon>
        <taxon>Lentibacillus</taxon>
    </lineage>
</organism>
<keyword evidence="10" id="KW-0915">Sodium</keyword>
<dbReference type="GO" id="GO:0062054">
    <property type="term" value="F:fluoride channel activity"/>
    <property type="evidence" value="ECO:0007669"/>
    <property type="project" value="UniProtKB-UniRule"/>
</dbReference>
<comment type="similarity">
    <text evidence="7 10">Belongs to the fluoride channel Fluc/FEX (TC 1.A.43) family.</text>
</comment>
<dbReference type="NCBIfam" id="TIGR00494">
    <property type="entry name" value="crcB"/>
    <property type="match status" value="1"/>
</dbReference>
<dbReference type="EMBL" id="CP013862">
    <property type="protein sequence ID" value="ALX50658.1"/>
    <property type="molecule type" value="Genomic_DNA"/>
</dbReference>
<reference evidence="11 12" key="1">
    <citation type="submission" date="2016-01" db="EMBL/GenBank/DDBJ databases">
        <title>Complete genome sequence of strain Lentibacillus amyloliquefaciens LAM0015T isolated from saline sediment.</title>
        <authorList>
            <person name="Wang J.-L."/>
            <person name="He M.-X."/>
        </authorList>
    </citation>
    <scope>NUCLEOTIDE SEQUENCE [LARGE SCALE GENOMIC DNA]</scope>
    <source>
        <strain evidence="11 12">LAM0015</strain>
    </source>
</reference>
<proteinExistence type="inferred from homology"/>
<keyword evidence="4 10" id="KW-1133">Transmembrane helix</keyword>
<feature type="binding site" evidence="10">
    <location>
        <position position="72"/>
    </location>
    <ligand>
        <name>Na(+)</name>
        <dbReference type="ChEBI" id="CHEBI:29101"/>
        <note>structural</note>
    </ligand>
</feature>